<proteinExistence type="predicted"/>
<comment type="caution">
    <text evidence="3">The sequence shown here is derived from an EMBL/GenBank/DDBJ whole genome shotgun (WGS) entry which is preliminary data.</text>
</comment>
<reference evidence="2" key="4">
    <citation type="submission" date="2024-05" db="EMBL/GenBank/DDBJ databases">
        <authorList>
            <person name="Sun Q."/>
            <person name="Zhou Y."/>
        </authorList>
    </citation>
    <scope>NUCLEOTIDE SEQUENCE</scope>
    <source>
        <strain evidence="2">CGMCC 1.18437</strain>
    </source>
</reference>
<dbReference type="RefSeq" id="WP_184108939.1">
    <property type="nucleotide sequence ID" value="NZ_BNAJ01000001.1"/>
</dbReference>
<evidence type="ECO:0000313" key="4">
    <source>
        <dbReference type="Proteomes" id="UP000539473"/>
    </source>
</evidence>
<gene>
    <name evidence="2" type="ORF">GCM10017781_08530</name>
    <name evidence="3" type="ORF">HNQ07_000190</name>
</gene>
<reference evidence="2" key="1">
    <citation type="journal article" date="2014" name="Int. J. Syst. Evol. Microbiol.">
        <title>Complete genome of a new Firmicutes species belonging to the dominant human colonic microbiota ('Ruminococcus bicirculans') reveals two chromosomes and a selective capacity to utilize plant glucans.</title>
        <authorList>
            <consortium name="NISC Comparative Sequencing Program"/>
            <person name="Wegmann U."/>
            <person name="Louis P."/>
            <person name="Goesmann A."/>
            <person name="Henrissat B."/>
            <person name="Duncan S.H."/>
            <person name="Flint H.J."/>
        </authorList>
    </citation>
    <scope>NUCLEOTIDE SEQUENCE</scope>
    <source>
        <strain evidence="2">CGMCC 1.18437</strain>
    </source>
</reference>
<name>A0A7W8KCY7_9DEIO</name>
<dbReference type="Proteomes" id="UP000619376">
    <property type="component" value="Unassembled WGS sequence"/>
</dbReference>
<dbReference type="EMBL" id="BNAJ01000001">
    <property type="protein sequence ID" value="GHF34010.1"/>
    <property type="molecule type" value="Genomic_DNA"/>
</dbReference>
<dbReference type="EMBL" id="JACHFK010000001">
    <property type="protein sequence ID" value="MBB5374746.1"/>
    <property type="molecule type" value="Genomic_DNA"/>
</dbReference>
<sequence length="58" mass="6480">MLRELKGWLRRRADRGAEPSPRRDGRDDREGGAGVPVPAGPRPRRDGVQARPPEPVTR</sequence>
<evidence type="ECO:0000313" key="2">
    <source>
        <dbReference type="EMBL" id="GHF34010.1"/>
    </source>
</evidence>
<organism evidence="3 4">
    <name type="scientific">Deinococcus metalli</name>
    <dbReference type="NCBI Taxonomy" id="1141878"/>
    <lineage>
        <taxon>Bacteria</taxon>
        <taxon>Thermotogati</taxon>
        <taxon>Deinococcota</taxon>
        <taxon>Deinococci</taxon>
        <taxon>Deinococcales</taxon>
        <taxon>Deinococcaceae</taxon>
        <taxon>Deinococcus</taxon>
    </lineage>
</organism>
<reference evidence="3 4" key="3">
    <citation type="submission" date="2020-08" db="EMBL/GenBank/DDBJ databases">
        <title>Genomic Encyclopedia of Type Strains, Phase IV (KMG-IV): sequencing the most valuable type-strain genomes for metagenomic binning, comparative biology and taxonomic classification.</title>
        <authorList>
            <person name="Goeker M."/>
        </authorList>
    </citation>
    <scope>NUCLEOTIDE SEQUENCE [LARGE SCALE GENOMIC DNA]</scope>
    <source>
        <strain evidence="3 4">DSM 27521</strain>
    </source>
</reference>
<dbReference type="AlphaFoldDB" id="A0A7W8KCY7"/>
<keyword evidence="5" id="KW-1185">Reference proteome</keyword>
<feature type="compositionally biased region" description="Basic and acidic residues" evidence="1">
    <location>
        <begin position="14"/>
        <end position="31"/>
    </location>
</feature>
<protein>
    <submittedName>
        <fullName evidence="3">Uncharacterized protein</fullName>
    </submittedName>
</protein>
<evidence type="ECO:0000313" key="3">
    <source>
        <dbReference type="EMBL" id="MBB5374746.1"/>
    </source>
</evidence>
<dbReference type="Proteomes" id="UP000539473">
    <property type="component" value="Unassembled WGS sequence"/>
</dbReference>
<evidence type="ECO:0000256" key="1">
    <source>
        <dbReference type="SAM" id="MobiDB-lite"/>
    </source>
</evidence>
<accession>A0A7W8KCY7</accession>
<reference evidence="5" key="2">
    <citation type="journal article" date="2019" name="Int. J. Syst. Evol. Microbiol.">
        <title>The Global Catalogue of Microorganisms (GCM) 10K type strain sequencing project: providing services to taxonomists for standard genome sequencing and annotation.</title>
        <authorList>
            <consortium name="The Broad Institute Genomics Platform"/>
            <consortium name="The Broad Institute Genome Sequencing Center for Infectious Disease"/>
            <person name="Wu L."/>
            <person name="Ma J."/>
        </authorList>
    </citation>
    <scope>NUCLEOTIDE SEQUENCE [LARGE SCALE GENOMIC DNA]</scope>
    <source>
        <strain evidence="5">CGMCC 1.18437</strain>
    </source>
</reference>
<evidence type="ECO:0000313" key="5">
    <source>
        <dbReference type="Proteomes" id="UP000619376"/>
    </source>
</evidence>
<feature type="region of interest" description="Disordered" evidence="1">
    <location>
        <begin position="1"/>
        <end position="58"/>
    </location>
</feature>